<evidence type="ECO:0000313" key="4">
    <source>
        <dbReference type="Proteomes" id="UP000771736"/>
    </source>
</evidence>
<dbReference type="NCBIfam" id="NF047436">
    <property type="entry name" value="LA_2272_repeat"/>
    <property type="match status" value="2"/>
</dbReference>
<dbReference type="AlphaFoldDB" id="A0A930HLK0"/>
<dbReference type="InterPro" id="IPR025079">
    <property type="entry name" value="DUF3943"/>
</dbReference>
<evidence type="ECO:0000313" key="3">
    <source>
        <dbReference type="EMBL" id="MBF1383901.1"/>
    </source>
</evidence>
<evidence type="ECO:0000259" key="2">
    <source>
        <dbReference type="Pfam" id="PF13084"/>
    </source>
</evidence>
<accession>A0A930HLK0</accession>
<sequence length="877" mass="98990">MKPKESTRFIKINRRTWAVVILLMVTSATLYAQTDTQMRKRNFFNWALGVGHNAADSSRWRSVNVGIFSAVDTLHGLQIGGISSITEQEMKGVGIAGLFTAGGGRLKGVQTSLGMNVFGGKMRGWQVAGISNVARYIDGVQLSGFANITESSFRGLQFSPFTNIAMGVKKGVQIGGLANIASETMRGLQLGTYNYADTLTGLQIGLLNIALQQPKGLQIGIINYSRDTLTNKIGLVNIGPQTKIDVLAYWSNVATINMALRFRNRNTYSLLSLGTHYMGFDNDFSGALTYRIGRYKTLSSKWMLSGDLGFSHIETFEKESSNKPKRLYSLQGRINLDYRINNQLGAFVSTGVGTTHYYGGHKLYRNKVLLEAGLVMRFKPESTHSYGGTMGSTEQSIAKRYKTLMENDSALHIHNLQYANNDPNEQKKRPWLAAVQATGINALVHSFDRFVLKRDFAKVYFRHIVDNFKEGFVWDNDKFSTNLFAHPYHGNLYFNSARSHNLSFWQSAPYALGGSLMWEFMGETEPPAINDVMATTMGGICFGEITHRISRLLLNDRSRGFRRFLREFGATIIDPMNGLDRILTGKAWRVKNQYYKYHDYEALPIDFSISLGARYLADNGAMFRGDHNMFLNFFLEYGDPLNEETSKPYDFFSLETTIGVVGEQSSINAIHMLGRLWAAPVFTGKNFKAQVGIFQHFNYYNSKPVKEGSNQTPYRISEAASLGPGVLISFLNMGGLAKLEQRVFLSGILLGGTKSDYYNVIDRDYNMGSGFSVKTKTFMEFRKLGRFIMHADFYHLYTWKGYDEDKLGTIDPLYLNAQGDKGNSDLFVLKPIWEFDLNKRMSAMISSSYYIRNTRYYYHKKVHAETFEVKLGIAYHF</sequence>
<feature type="domain" description="DUF3943" evidence="2">
    <location>
        <begin position="471"/>
        <end position="576"/>
    </location>
</feature>
<proteinExistence type="predicted"/>
<gene>
    <name evidence="3" type="ORF">HXN26_03435</name>
</gene>
<dbReference type="Pfam" id="PF13084">
    <property type="entry name" value="DUF3943"/>
    <property type="match status" value="1"/>
</dbReference>
<dbReference type="InterPro" id="IPR058093">
    <property type="entry name" value="LA_2272-like"/>
</dbReference>
<evidence type="ECO:0000256" key="1">
    <source>
        <dbReference type="SAM" id="SignalP"/>
    </source>
</evidence>
<feature type="signal peptide" evidence="1">
    <location>
        <begin position="1"/>
        <end position="32"/>
    </location>
</feature>
<reference evidence="3" key="1">
    <citation type="submission" date="2020-04" db="EMBL/GenBank/DDBJ databases">
        <title>Deep metagenomics examines the oral microbiome during advanced dental caries in children, revealing novel taxa and co-occurrences with host molecules.</title>
        <authorList>
            <person name="Baker J.L."/>
            <person name="Morton J.T."/>
            <person name="Dinis M."/>
            <person name="Alvarez R."/>
            <person name="Tran N.C."/>
            <person name="Knight R."/>
            <person name="Edlund A."/>
        </authorList>
    </citation>
    <scope>NUCLEOTIDE SEQUENCE</scope>
    <source>
        <strain evidence="3">JCVI_44_bin.5</strain>
    </source>
</reference>
<comment type="caution">
    <text evidence="3">The sequence shown here is derived from an EMBL/GenBank/DDBJ whole genome shotgun (WGS) entry which is preliminary data.</text>
</comment>
<dbReference type="EMBL" id="JABZSJ010000011">
    <property type="protein sequence ID" value="MBF1383901.1"/>
    <property type="molecule type" value="Genomic_DNA"/>
</dbReference>
<keyword evidence="1" id="KW-0732">Signal</keyword>
<feature type="chain" id="PRO_5037197769" evidence="1">
    <location>
        <begin position="33"/>
        <end position="877"/>
    </location>
</feature>
<name>A0A930HLK0_9BACT</name>
<organism evidence="3 4">
    <name type="scientific">Prevotella aurantiaca</name>
    <dbReference type="NCBI Taxonomy" id="596085"/>
    <lineage>
        <taxon>Bacteria</taxon>
        <taxon>Pseudomonadati</taxon>
        <taxon>Bacteroidota</taxon>
        <taxon>Bacteroidia</taxon>
        <taxon>Bacteroidales</taxon>
        <taxon>Prevotellaceae</taxon>
        <taxon>Prevotella</taxon>
    </lineage>
</organism>
<protein>
    <submittedName>
        <fullName evidence="3">DUF3943 domain-containing protein</fullName>
    </submittedName>
</protein>
<dbReference type="RefSeq" id="WP_273158737.1">
    <property type="nucleotide sequence ID" value="NZ_JABZSJ010000011.1"/>
</dbReference>
<dbReference type="Proteomes" id="UP000771736">
    <property type="component" value="Unassembled WGS sequence"/>
</dbReference>